<protein>
    <submittedName>
        <fullName evidence="4">DUF16 family-like protein</fullName>
    </submittedName>
</protein>
<comment type="similarity">
    <text evidence="1">Belongs to the UPF0134 family.</text>
</comment>
<evidence type="ECO:0000313" key="4">
    <source>
        <dbReference type="EMBL" id="VEU57374.1"/>
    </source>
</evidence>
<dbReference type="EMBL" id="LR214945">
    <property type="protein sequence ID" value="VEU57374.1"/>
    <property type="molecule type" value="Genomic_DNA"/>
</dbReference>
<dbReference type="Proteomes" id="UP000289557">
    <property type="component" value="Chromosome"/>
</dbReference>
<dbReference type="Gene3D" id="1.20.5.110">
    <property type="match status" value="2"/>
</dbReference>
<evidence type="ECO:0000259" key="3">
    <source>
        <dbReference type="Pfam" id="PF01519"/>
    </source>
</evidence>
<dbReference type="InterPro" id="IPR002862">
    <property type="entry name" value="DUF16"/>
</dbReference>
<dbReference type="AlphaFoldDB" id="A0AAX0S4B0"/>
<feature type="coiled-coil region" evidence="2">
    <location>
        <begin position="123"/>
        <end position="263"/>
    </location>
</feature>
<sequence length="271" mass="31815">MFKLKINNFQLGFKLVQWPVTNHLLKHFYVFPINNKGGLAIKRIISLALFKKRLNKDKINNCHVWEEELPDGSYDMGFNGNFNHMEKRKSGYVTQKQFSEFKDANNQRLIKIETTLAIQGEQINKLTQTVEKQGEQINQLVQVVLLQGEQIRELQVEQKAQRQEFNARMDRLENLLVESIESTNNRFDSMERRLDSMDSRLDSMENRLVSMESRLDSMENRLDSMEGRLDSMENRLDSMEGCLDFVEGRLDSMETRLDSMETRLDKVDPPK</sequence>
<proteinExistence type="inferred from homology"/>
<dbReference type="SUPFAM" id="SSF57997">
    <property type="entry name" value="Tropomyosin"/>
    <property type="match status" value="1"/>
</dbReference>
<dbReference type="GeneID" id="66609223"/>
<name>A0AAX0S4B0_MYCPM</name>
<organism evidence="4 5">
    <name type="scientific">Mycoplasmoides pneumoniae</name>
    <name type="common">Mycoplasma pneumoniae</name>
    <dbReference type="NCBI Taxonomy" id="2104"/>
    <lineage>
        <taxon>Bacteria</taxon>
        <taxon>Bacillati</taxon>
        <taxon>Mycoplasmatota</taxon>
        <taxon>Mycoplasmoidales</taxon>
        <taxon>Mycoplasmoidaceae</taxon>
        <taxon>Mycoplasmoides</taxon>
    </lineage>
</organism>
<dbReference type="SUPFAM" id="SSF144266">
    <property type="entry name" value="MPN010-like"/>
    <property type="match status" value="2"/>
</dbReference>
<reference evidence="4 5" key="1">
    <citation type="submission" date="2019-01" db="EMBL/GenBank/DDBJ databases">
        <authorList>
            <consortium name="Pathogen Informatics"/>
        </authorList>
    </citation>
    <scope>NUCLEOTIDE SEQUENCE [LARGE SCALE GENOMIC DNA]</scope>
    <source>
        <strain evidence="4 5">NCTC10119</strain>
    </source>
</reference>
<accession>A0AAX0S4B0</accession>
<evidence type="ECO:0000313" key="5">
    <source>
        <dbReference type="Proteomes" id="UP000289557"/>
    </source>
</evidence>
<keyword evidence="2" id="KW-0175">Coiled coil</keyword>
<gene>
    <name evidence="4" type="ORF">NCTC10119_00647</name>
</gene>
<feature type="domain" description="DUF16" evidence="3">
    <location>
        <begin position="78"/>
        <end position="142"/>
    </location>
</feature>
<dbReference type="RefSeq" id="WP_014325360.1">
    <property type="nucleotide sequence ID" value="NZ_AP017318.1"/>
</dbReference>
<dbReference type="Gene3D" id="6.10.250.40">
    <property type="match status" value="2"/>
</dbReference>
<dbReference type="Pfam" id="PF01519">
    <property type="entry name" value="DUF16"/>
    <property type="match status" value="1"/>
</dbReference>
<evidence type="ECO:0000256" key="2">
    <source>
        <dbReference type="SAM" id="Coils"/>
    </source>
</evidence>
<evidence type="ECO:0000256" key="1">
    <source>
        <dbReference type="ARBA" id="ARBA00009221"/>
    </source>
</evidence>